<dbReference type="Pfam" id="PF14905">
    <property type="entry name" value="OMP_b-brl_3"/>
    <property type="match status" value="1"/>
</dbReference>
<dbReference type="SUPFAM" id="SSF56935">
    <property type="entry name" value="Porins"/>
    <property type="match status" value="1"/>
</dbReference>
<evidence type="ECO:0000256" key="2">
    <source>
        <dbReference type="ARBA" id="ARBA00023136"/>
    </source>
</evidence>
<evidence type="ECO:0000259" key="6">
    <source>
        <dbReference type="Pfam" id="PF14905"/>
    </source>
</evidence>
<dbReference type="GO" id="GO:0009279">
    <property type="term" value="C:cell outer membrane"/>
    <property type="evidence" value="ECO:0007669"/>
    <property type="project" value="UniProtKB-SubCell"/>
</dbReference>
<sequence length="827" mass="93201">MNRNYLYGIKSGFMKKALLTSILSLLTLMVSFGQDKFTVSGSVKDIKQEAAIGAYVLLMKDTILIKTALTDADGKYLFENIATGSYYMSASLMGYKTFNSDTFQLNASKQMPDFILPQGDNALNEVVIKSLKPFIEVKPNMLVVNVDNSIVSAGSSVMDVLQRSPGVNVDNNDNISLKGKQGVVIWIDGRPTPMQGADLATVLRSMPSNSVDKIEIISNPGARYDAAGTAGIINIKTKKDKRFGMNGTASVNYGQGKYPKYGAGLNLNYRNKKVNVYGNYNYAYRYWFNHLKLDRRFLDTTTAHKDEQQFRYLQDNYALFNFKNHIANTGVDYSISPNTSIGAAFSFSTNNFEPDVENHSEALGSNNALLYDFNTIGHHDNYYYNYSGNLNFKHDFDSSGTNLSIDADYAAFGNSSNQNFVTNYIAPDGSKYLPDYYLKSNLNGITTIQSIKADFTHPFKSGLKMEAGVKSSFAKADNNPLFFEMVDGSYELDPKRSNHFIYKENINAGYVTFSKEGQKISTQIGARIENTNANWEQLTTNQKYDTSYVQLFPSIAAQYHLSPKHDIGLTLSRRIERPNYDQLNPFKYFIDKTTYREGYPYLKPASFYSVELSHTFNQRFVTTFTVGVNKGVIVEVIQPSETEDSVTVQTNKNLNQMTFVGLSGAYPFQITKWWNNVTNINVYYALYQGNIANTPLRNGKPTFDLNTNNSFMLPNDFSAECGLYYQARQIYGYLDVNALWMLNLGVQKHLFNKKATLRFNIQDVFFKGYPSARSNYTGYQEDFVAIRETRVANLSFTYRFGKNTVAPAKRRSGGAEEEKNRARSGNS</sequence>
<dbReference type="InterPro" id="IPR012910">
    <property type="entry name" value="Plug_dom"/>
</dbReference>
<gene>
    <name evidence="7" type="ORF">F0919_05255</name>
</gene>
<evidence type="ECO:0000259" key="5">
    <source>
        <dbReference type="Pfam" id="PF07715"/>
    </source>
</evidence>
<dbReference type="EMBL" id="VWSH01000001">
    <property type="protein sequence ID" value="KAA5537084.1"/>
    <property type="molecule type" value="Genomic_DNA"/>
</dbReference>
<feature type="domain" description="Outer membrane protein beta-barrel" evidence="6">
    <location>
        <begin position="394"/>
        <end position="798"/>
    </location>
</feature>
<evidence type="ECO:0000313" key="7">
    <source>
        <dbReference type="EMBL" id="KAA5537084.1"/>
    </source>
</evidence>
<dbReference type="PANTHER" id="PTHR40980:SF4">
    <property type="entry name" value="TONB-DEPENDENT RECEPTOR-LIKE BETA-BARREL DOMAIN-CONTAINING PROTEIN"/>
    <property type="match status" value="1"/>
</dbReference>
<accession>A0A5M6CPK6</accession>
<dbReference type="PANTHER" id="PTHR40980">
    <property type="entry name" value="PLUG DOMAIN-CONTAINING PROTEIN"/>
    <property type="match status" value="1"/>
</dbReference>
<dbReference type="InterPro" id="IPR008969">
    <property type="entry name" value="CarboxyPept-like_regulatory"/>
</dbReference>
<protein>
    <submittedName>
        <fullName evidence="7">Outer membrane beta-barrel protein</fullName>
    </submittedName>
</protein>
<dbReference type="Gene3D" id="2.60.40.1120">
    <property type="entry name" value="Carboxypeptidase-like, regulatory domain"/>
    <property type="match status" value="1"/>
</dbReference>
<dbReference type="Gene3D" id="2.40.170.20">
    <property type="entry name" value="TonB-dependent receptor, beta-barrel domain"/>
    <property type="match status" value="1"/>
</dbReference>
<dbReference type="Gene3D" id="2.170.130.10">
    <property type="entry name" value="TonB-dependent receptor, plug domain"/>
    <property type="match status" value="1"/>
</dbReference>
<comment type="caution">
    <text evidence="7">The sequence shown here is derived from an EMBL/GenBank/DDBJ whole genome shotgun (WGS) entry which is preliminary data.</text>
</comment>
<comment type="subcellular location">
    <subcellularLocation>
        <location evidence="1">Cell outer membrane</location>
    </subcellularLocation>
</comment>
<dbReference type="SUPFAM" id="SSF49464">
    <property type="entry name" value="Carboxypeptidase regulatory domain-like"/>
    <property type="match status" value="1"/>
</dbReference>
<keyword evidence="8" id="KW-1185">Reference proteome</keyword>
<proteinExistence type="predicted"/>
<dbReference type="InterPro" id="IPR037066">
    <property type="entry name" value="Plug_dom_sf"/>
</dbReference>
<evidence type="ECO:0000256" key="4">
    <source>
        <dbReference type="SAM" id="MobiDB-lite"/>
    </source>
</evidence>
<reference evidence="7 8" key="1">
    <citation type="submission" date="2019-09" db="EMBL/GenBank/DDBJ databases">
        <title>Genome sequence and assembly of Taibaiella sp.</title>
        <authorList>
            <person name="Chhetri G."/>
        </authorList>
    </citation>
    <scope>NUCLEOTIDE SEQUENCE [LARGE SCALE GENOMIC DNA]</scope>
    <source>
        <strain evidence="7 8">KVB11</strain>
    </source>
</reference>
<dbReference type="Proteomes" id="UP000323632">
    <property type="component" value="Unassembled WGS sequence"/>
</dbReference>
<evidence type="ECO:0000313" key="8">
    <source>
        <dbReference type="Proteomes" id="UP000323632"/>
    </source>
</evidence>
<keyword evidence="2" id="KW-0472">Membrane</keyword>
<organism evidence="7 8">
    <name type="scientific">Taibaiella lutea</name>
    <dbReference type="NCBI Taxonomy" id="2608001"/>
    <lineage>
        <taxon>Bacteria</taxon>
        <taxon>Pseudomonadati</taxon>
        <taxon>Bacteroidota</taxon>
        <taxon>Chitinophagia</taxon>
        <taxon>Chitinophagales</taxon>
        <taxon>Chitinophagaceae</taxon>
        <taxon>Taibaiella</taxon>
    </lineage>
</organism>
<dbReference type="InterPro" id="IPR041700">
    <property type="entry name" value="OMP_b-brl_3"/>
</dbReference>
<dbReference type="Pfam" id="PF13620">
    <property type="entry name" value="CarboxypepD_reg"/>
    <property type="match status" value="1"/>
</dbReference>
<name>A0A5M6CPK6_9BACT</name>
<evidence type="ECO:0000256" key="1">
    <source>
        <dbReference type="ARBA" id="ARBA00004442"/>
    </source>
</evidence>
<keyword evidence="3" id="KW-0998">Cell outer membrane</keyword>
<evidence type="ECO:0000256" key="3">
    <source>
        <dbReference type="ARBA" id="ARBA00023237"/>
    </source>
</evidence>
<feature type="region of interest" description="Disordered" evidence="4">
    <location>
        <begin position="807"/>
        <end position="827"/>
    </location>
</feature>
<dbReference type="AlphaFoldDB" id="A0A5M6CPK6"/>
<dbReference type="Pfam" id="PF07715">
    <property type="entry name" value="Plug"/>
    <property type="match status" value="1"/>
</dbReference>
<dbReference type="InterPro" id="IPR036942">
    <property type="entry name" value="Beta-barrel_TonB_sf"/>
</dbReference>
<feature type="domain" description="TonB-dependent receptor plug" evidence="5">
    <location>
        <begin position="152"/>
        <end position="232"/>
    </location>
</feature>